<comment type="caution">
    <text evidence="8">The sequence shown here is derived from an EMBL/GenBank/DDBJ whole genome shotgun (WGS) entry which is preliminary data.</text>
</comment>
<evidence type="ECO:0000256" key="2">
    <source>
        <dbReference type="ARBA" id="ARBA00022475"/>
    </source>
</evidence>
<keyword evidence="5" id="KW-0472">Membrane</keyword>
<keyword evidence="3" id="KW-0812">Transmembrane</keyword>
<feature type="domain" description="MacB-like periplasmic core" evidence="7">
    <location>
        <begin position="20"/>
        <end position="236"/>
    </location>
</feature>
<dbReference type="PANTHER" id="PTHR30572">
    <property type="entry name" value="MEMBRANE COMPONENT OF TRANSPORTER-RELATED"/>
    <property type="match status" value="1"/>
</dbReference>
<dbReference type="OrthoDB" id="5933722at2"/>
<feature type="domain" description="ABC3 transporter permease C-terminal" evidence="6">
    <location>
        <begin position="676"/>
        <end position="788"/>
    </location>
</feature>
<dbReference type="InterPro" id="IPR025857">
    <property type="entry name" value="MacB_PCD"/>
</dbReference>
<gene>
    <name evidence="8" type="ORF">ECE50_030680</name>
</gene>
<sequence length="796" mass="89260">MLKSHLIIAIRNLWKHKGFSAINIIGLALGMACSLLILLWVQSERQVDGFHENNSRLYGVYMRYQLEGKVEANYSTPGLLPEELKKTMPEVELAAGFGWARSCSFSVGDKMLKEIGNAAGPDFFSMFSYPLLEGNAAEALRSPESIAISRKMAIAFFGSPAQAIGKTIRYENNEHFTVTAVFEDLPANTSEKFDFLLNWEFMKKESEWLTDWGSNGPKTYLLLRAGTDAAQLEKKLLHLMDIYNRANKQFHYELGLQRFDRQYLHGHFENGYLSGGRIEYVQLFSLVAVFILLIACINFMNLTTARSVNRLKEIGVRKAMGAIRWELIRQFVGEAMVVAILSAILAMLLVSVTLPAFNILTDKQIILPYGKPLFWLMLALLTLFSGMLSGSYPALFLSSFSPIHVLKGPAKTGSGSLWFRKGLVVFQFVLSIILIISTILISRQIQYVQHTYLGFDRENLVYLPLEGDLVARQEVLRQAALRSPGISAVTKMMGTPTSLNARTSGVEWEGRNPAAVNYFTHSLVGYDFINTMHLQLLQGRDFSRDFPTDSSAYILNEAAVKVMGLSDPIGKYISFWTKRGPVIGVLRNFHFQSLHSAIEPLILRLEPSAGNSFLTSYQGTTFVIRTQAGKTRQALASLEKLCRELNPKFPFSYKFADEEYTRLYKSEEVIGRLSVIFAVLAIFISCLGLLGLSIFTAEQKAREISIRKIMGASATSLFRLLSSDFLWLVAIAFLIAAPLAWWAMHTWLQQFAYKTPISWWVFALSGILAVLIALGTVSVQAIKAVNMNLIKSLNNK</sequence>
<evidence type="ECO:0000313" key="8">
    <source>
        <dbReference type="EMBL" id="NSL91228.1"/>
    </source>
</evidence>
<proteinExistence type="predicted"/>
<evidence type="ECO:0000256" key="4">
    <source>
        <dbReference type="ARBA" id="ARBA00022989"/>
    </source>
</evidence>
<dbReference type="PROSITE" id="PS51257">
    <property type="entry name" value="PROKAR_LIPOPROTEIN"/>
    <property type="match status" value="1"/>
</dbReference>
<dbReference type="EMBL" id="RIAR02000003">
    <property type="protein sequence ID" value="NSL91228.1"/>
    <property type="molecule type" value="Genomic_DNA"/>
</dbReference>
<organism evidence="8 9">
    <name type="scientific">Chitinophaga solisilvae</name>
    <dbReference type="NCBI Taxonomy" id="1233460"/>
    <lineage>
        <taxon>Bacteria</taxon>
        <taxon>Pseudomonadati</taxon>
        <taxon>Bacteroidota</taxon>
        <taxon>Chitinophagia</taxon>
        <taxon>Chitinophagales</taxon>
        <taxon>Chitinophagaceae</taxon>
        <taxon>Chitinophaga</taxon>
    </lineage>
</organism>
<name>A0A433WBT9_9BACT</name>
<dbReference type="Pfam" id="PF02687">
    <property type="entry name" value="FtsX"/>
    <property type="match status" value="2"/>
</dbReference>
<protein>
    <submittedName>
        <fullName evidence="8">FtsX-like permease family protein</fullName>
    </submittedName>
</protein>
<evidence type="ECO:0000259" key="6">
    <source>
        <dbReference type="Pfam" id="PF02687"/>
    </source>
</evidence>
<evidence type="ECO:0000259" key="7">
    <source>
        <dbReference type="Pfam" id="PF12704"/>
    </source>
</evidence>
<feature type="domain" description="ABC3 transporter permease C-terminal" evidence="6">
    <location>
        <begin position="286"/>
        <end position="402"/>
    </location>
</feature>
<dbReference type="Pfam" id="PF12704">
    <property type="entry name" value="MacB_PCD"/>
    <property type="match status" value="1"/>
</dbReference>
<dbReference type="GO" id="GO:0022857">
    <property type="term" value="F:transmembrane transporter activity"/>
    <property type="evidence" value="ECO:0007669"/>
    <property type="project" value="TreeGrafter"/>
</dbReference>
<keyword evidence="2" id="KW-1003">Cell membrane</keyword>
<dbReference type="GO" id="GO:0005886">
    <property type="term" value="C:plasma membrane"/>
    <property type="evidence" value="ECO:0007669"/>
    <property type="project" value="UniProtKB-SubCell"/>
</dbReference>
<dbReference type="AlphaFoldDB" id="A0A433WBT9"/>
<keyword evidence="4" id="KW-1133">Transmembrane helix</keyword>
<accession>A0A433WBT9</accession>
<dbReference type="InterPro" id="IPR050250">
    <property type="entry name" value="Macrolide_Exporter_MacB"/>
</dbReference>
<comment type="subcellular location">
    <subcellularLocation>
        <location evidence="1">Cell membrane</location>
        <topology evidence="1">Multi-pass membrane protein</topology>
    </subcellularLocation>
</comment>
<evidence type="ECO:0000256" key="1">
    <source>
        <dbReference type="ARBA" id="ARBA00004651"/>
    </source>
</evidence>
<evidence type="ECO:0000313" key="9">
    <source>
        <dbReference type="Proteomes" id="UP000281028"/>
    </source>
</evidence>
<dbReference type="Proteomes" id="UP000281028">
    <property type="component" value="Unassembled WGS sequence"/>
</dbReference>
<dbReference type="InterPro" id="IPR003838">
    <property type="entry name" value="ABC3_permease_C"/>
</dbReference>
<keyword evidence="9" id="KW-1185">Reference proteome</keyword>
<dbReference type="PANTHER" id="PTHR30572:SF18">
    <property type="entry name" value="ABC-TYPE MACROLIDE FAMILY EXPORT SYSTEM PERMEASE COMPONENT 2"/>
    <property type="match status" value="1"/>
</dbReference>
<evidence type="ECO:0000256" key="5">
    <source>
        <dbReference type="ARBA" id="ARBA00023136"/>
    </source>
</evidence>
<evidence type="ECO:0000256" key="3">
    <source>
        <dbReference type="ARBA" id="ARBA00022692"/>
    </source>
</evidence>
<reference evidence="8" key="1">
    <citation type="submission" date="2020-05" db="EMBL/GenBank/DDBJ databases">
        <title>Chitinophaga laudate sp. nov., isolated from a tropical peat swamp.</title>
        <authorList>
            <person name="Goh C.B.S."/>
            <person name="Lee M.S."/>
            <person name="Parimannan S."/>
            <person name="Pasbakhsh P."/>
            <person name="Yule C.M."/>
            <person name="Rajandas H."/>
            <person name="Loke S."/>
            <person name="Croft L."/>
            <person name="Tan J.B.L."/>
        </authorList>
    </citation>
    <scope>NUCLEOTIDE SEQUENCE</scope>
    <source>
        <strain evidence="8">Mgbs1</strain>
    </source>
</reference>